<keyword evidence="2" id="KW-0812">Transmembrane</keyword>
<dbReference type="Proteomes" id="UP001235712">
    <property type="component" value="Unassembled WGS sequence"/>
</dbReference>
<dbReference type="RefSeq" id="WP_307247056.1">
    <property type="nucleotide sequence ID" value="NZ_JAUSQZ010000001.1"/>
</dbReference>
<protein>
    <recommendedName>
        <fullName evidence="5">Bacterial Ig domain-containing protein</fullName>
    </recommendedName>
</protein>
<reference evidence="3 4" key="1">
    <citation type="submission" date="2023-07" db="EMBL/GenBank/DDBJ databases">
        <title>Sequencing the genomes of 1000 actinobacteria strains.</title>
        <authorList>
            <person name="Klenk H.-P."/>
        </authorList>
    </citation>
    <scope>NUCLEOTIDE SEQUENCE [LARGE SCALE GENOMIC DNA]</scope>
    <source>
        <strain evidence="3 4">DSM 44388</strain>
    </source>
</reference>
<keyword evidence="4" id="KW-1185">Reference proteome</keyword>
<name>A0ABT9P9J7_9ACTN</name>
<feature type="region of interest" description="Disordered" evidence="1">
    <location>
        <begin position="35"/>
        <end position="58"/>
    </location>
</feature>
<evidence type="ECO:0000313" key="3">
    <source>
        <dbReference type="EMBL" id="MDP9829142.1"/>
    </source>
</evidence>
<evidence type="ECO:0000256" key="2">
    <source>
        <dbReference type="SAM" id="Phobius"/>
    </source>
</evidence>
<gene>
    <name evidence="3" type="ORF">J2S57_004891</name>
</gene>
<keyword evidence="2" id="KW-0472">Membrane</keyword>
<sequence>MTDEMDTTRRQHVLAAAMAVAAIVTIITVVVGPWRGRPVPESTGGSAMSEPAPPPGDTRGAHLIVSPASVPLGADVALILANPGRTETSFGPSGTLERWQGGSWRPFRQVTTSLGANQPAGGLHDLDEEIMVPAIALVAGARSFGEPVWTSVQGVDAGWYRFGLGGAHGIVRVGAPDSSTITRPSGEVVLGGTTVVEAGTPGELSLSPQLREPGSGVQPPIEEVVGRYTSGARVERLEDGRWETLPSDTIGTADAVVDSPTTFGVSVPALEPGVYRVGRDTSGAGTAEALFWAQPLS</sequence>
<dbReference type="EMBL" id="JAUSQZ010000001">
    <property type="protein sequence ID" value="MDP9829142.1"/>
    <property type="molecule type" value="Genomic_DNA"/>
</dbReference>
<proteinExistence type="predicted"/>
<evidence type="ECO:0000313" key="4">
    <source>
        <dbReference type="Proteomes" id="UP001235712"/>
    </source>
</evidence>
<keyword evidence="2" id="KW-1133">Transmembrane helix</keyword>
<evidence type="ECO:0008006" key="5">
    <source>
        <dbReference type="Google" id="ProtNLM"/>
    </source>
</evidence>
<evidence type="ECO:0000256" key="1">
    <source>
        <dbReference type="SAM" id="MobiDB-lite"/>
    </source>
</evidence>
<accession>A0ABT9P9J7</accession>
<feature type="transmembrane region" description="Helical" evidence="2">
    <location>
        <begin position="12"/>
        <end position="34"/>
    </location>
</feature>
<comment type="caution">
    <text evidence="3">The sequence shown here is derived from an EMBL/GenBank/DDBJ whole genome shotgun (WGS) entry which is preliminary data.</text>
</comment>
<organism evidence="3 4">
    <name type="scientific">Kineosporia succinea</name>
    <dbReference type="NCBI Taxonomy" id="84632"/>
    <lineage>
        <taxon>Bacteria</taxon>
        <taxon>Bacillati</taxon>
        <taxon>Actinomycetota</taxon>
        <taxon>Actinomycetes</taxon>
        <taxon>Kineosporiales</taxon>
        <taxon>Kineosporiaceae</taxon>
        <taxon>Kineosporia</taxon>
    </lineage>
</organism>